<gene>
    <name evidence="1" type="ORF">ASJ83_03220</name>
</gene>
<evidence type="ECO:0000313" key="1">
    <source>
        <dbReference type="EMBL" id="PAV08578.1"/>
    </source>
</evidence>
<comment type="caution">
    <text evidence="1">The sequence shown here is derived from an EMBL/GenBank/DDBJ whole genome shotgun (WGS) entry which is preliminary data.</text>
</comment>
<sequence length="105" mass="11704">MLGGEKRDYLTANCKSTICEQARVVDPSRRANRRFAIRQGKARGGDPIFAFRRGDALFCGKGGQGRKDLSAESVIREGVCWVWKHEIEPTAFANFQFALRLASLA</sequence>
<protein>
    <submittedName>
        <fullName evidence="1">Uncharacterized protein</fullName>
    </submittedName>
</protein>
<reference evidence="1 2" key="1">
    <citation type="journal article" date="2017" name="BMC Genomics">
        <title>Genomic analysis of methanogenic archaea reveals a shift towards energy conservation.</title>
        <authorList>
            <person name="Gilmore S.P."/>
            <person name="Henske J.K."/>
            <person name="Sexton J.A."/>
            <person name="Solomon K.V."/>
            <person name="Seppala S."/>
            <person name="Yoo J.I."/>
            <person name="Huyett L.M."/>
            <person name="Pressman A."/>
            <person name="Cogan J.Z."/>
            <person name="Kivenson V."/>
            <person name="Peng X."/>
            <person name="Tan Y."/>
            <person name="Valentine D.L."/>
            <person name="O'Malley M.A."/>
        </authorList>
    </citation>
    <scope>NUCLEOTIDE SEQUENCE [LARGE SCALE GENOMIC DNA]</scope>
    <source>
        <strain evidence="1 2">XII</strain>
    </source>
</reference>
<dbReference type="EMBL" id="LMVO01000046">
    <property type="protein sequence ID" value="PAV08578.1"/>
    <property type="molecule type" value="Genomic_DNA"/>
</dbReference>
<dbReference type="Proteomes" id="UP000243820">
    <property type="component" value="Unassembled WGS sequence"/>
</dbReference>
<name>A0AAX0Q665_9EURY</name>
<keyword evidence="2" id="KW-1185">Reference proteome</keyword>
<dbReference type="AlphaFoldDB" id="A0AAX0Q665"/>
<organism evidence="1 2">
    <name type="scientific">Methanocorpusculum parvum</name>
    <dbReference type="NCBI Taxonomy" id="2193"/>
    <lineage>
        <taxon>Archaea</taxon>
        <taxon>Methanobacteriati</taxon>
        <taxon>Methanobacteriota</taxon>
        <taxon>Stenosarchaea group</taxon>
        <taxon>Methanomicrobia</taxon>
        <taxon>Methanomicrobiales</taxon>
        <taxon>Methanocorpusculaceae</taxon>
        <taxon>Methanocorpusculum</taxon>
    </lineage>
</organism>
<proteinExistence type="predicted"/>
<evidence type="ECO:0000313" key="2">
    <source>
        <dbReference type="Proteomes" id="UP000243820"/>
    </source>
</evidence>
<accession>A0AAX0Q665</accession>